<comment type="subcellular location">
    <subcellularLocation>
        <location evidence="1">Membrane</location>
        <topology evidence="1">Multi-pass membrane protein</topology>
    </subcellularLocation>
</comment>
<keyword evidence="10" id="KW-1185">Reference proteome</keyword>
<keyword evidence="5 8" id="KW-1133">Transmembrane helix</keyword>
<evidence type="ECO:0000256" key="5">
    <source>
        <dbReference type="ARBA" id="ARBA00022989"/>
    </source>
</evidence>
<dbReference type="GO" id="GO:0015293">
    <property type="term" value="F:symporter activity"/>
    <property type="evidence" value="ECO:0007669"/>
    <property type="project" value="UniProtKB-KW"/>
</dbReference>
<evidence type="ECO:0000256" key="2">
    <source>
        <dbReference type="ARBA" id="ARBA00022448"/>
    </source>
</evidence>
<dbReference type="Pfam" id="PF00375">
    <property type="entry name" value="SDF"/>
    <property type="match status" value="1"/>
</dbReference>
<feature type="transmembrane region" description="Helical" evidence="8">
    <location>
        <begin position="239"/>
        <end position="259"/>
    </location>
</feature>
<dbReference type="PANTHER" id="PTHR11958">
    <property type="entry name" value="SODIUM/DICARBOXYLATE SYMPORTER-RELATED"/>
    <property type="match status" value="1"/>
</dbReference>
<dbReference type="GO" id="GO:0016020">
    <property type="term" value="C:membrane"/>
    <property type="evidence" value="ECO:0007669"/>
    <property type="project" value="UniProtKB-SubCell"/>
</dbReference>
<dbReference type="GO" id="GO:1902475">
    <property type="term" value="P:L-alpha-amino acid transmembrane transport"/>
    <property type="evidence" value="ECO:0007669"/>
    <property type="project" value="UniProtKB-ARBA"/>
</dbReference>
<evidence type="ECO:0000256" key="6">
    <source>
        <dbReference type="ARBA" id="ARBA00023136"/>
    </source>
</evidence>
<name>A0A7K3WSQ8_9FLAO</name>
<evidence type="ECO:0000313" key="9">
    <source>
        <dbReference type="EMBL" id="NEN24727.1"/>
    </source>
</evidence>
<accession>A0A7K3WSQ8</accession>
<evidence type="ECO:0000256" key="1">
    <source>
        <dbReference type="ARBA" id="ARBA00004141"/>
    </source>
</evidence>
<comment type="caution">
    <text evidence="9">The sequence shown here is derived from an EMBL/GenBank/DDBJ whole genome shotgun (WGS) entry which is preliminary data.</text>
</comment>
<feature type="transmembrane region" description="Helical" evidence="8">
    <location>
        <begin position="39"/>
        <end position="61"/>
    </location>
</feature>
<dbReference type="InterPro" id="IPR036458">
    <property type="entry name" value="Na:dicarbo_symporter_sf"/>
</dbReference>
<feature type="transmembrane region" description="Helical" evidence="8">
    <location>
        <begin position="279"/>
        <end position="303"/>
    </location>
</feature>
<keyword evidence="6 8" id="KW-0472">Membrane</keyword>
<keyword evidence="7" id="KW-0325">Glycoprotein</keyword>
<feature type="transmembrane region" description="Helical" evidence="8">
    <location>
        <begin position="81"/>
        <end position="102"/>
    </location>
</feature>
<protein>
    <submittedName>
        <fullName evidence="9">Dicarboxylate/amino acid:cation symporter</fullName>
    </submittedName>
</protein>
<dbReference type="SUPFAM" id="SSF118215">
    <property type="entry name" value="Proton glutamate symport protein"/>
    <property type="match status" value="1"/>
</dbReference>
<evidence type="ECO:0000256" key="3">
    <source>
        <dbReference type="ARBA" id="ARBA00022692"/>
    </source>
</evidence>
<dbReference type="PRINTS" id="PR00173">
    <property type="entry name" value="EDTRNSPORT"/>
</dbReference>
<dbReference type="Gene3D" id="1.10.3860.10">
    <property type="entry name" value="Sodium:dicarboxylate symporter"/>
    <property type="match status" value="1"/>
</dbReference>
<evidence type="ECO:0000256" key="4">
    <source>
        <dbReference type="ARBA" id="ARBA00022847"/>
    </source>
</evidence>
<feature type="transmembrane region" description="Helical" evidence="8">
    <location>
        <begin position="411"/>
        <end position="432"/>
    </location>
</feature>
<keyword evidence="4" id="KW-0769">Symport</keyword>
<dbReference type="AlphaFoldDB" id="A0A7K3WSQ8"/>
<dbReference type="InterPro" id="IPR001991">
    <property type="entry name" value="Na-dicarboxylate_symporter"/>
</dbReference>
<dbReference type="InterPro" id="IPR018107">
    <property type="entry name" value="Na-dicarboxylate_symporter_CS"/>
</dbReference>
<keyword evidence="3 8" id="KW-0812">Transmembrane</keyword>
<keyword evidence="2" id="KW-0813">Transport</keyword>
<evidence type="ECO:0000313" key="10">
    <source>
        <dbReference type="Proteomes" id="UP000486602"/>
    </source>
</evidence>
<feature type="transmembrane region" description="Helical" evidence="8">
    <location>
        <begin position="199"/>
        <end position="218"/>
    </location>
</feature>
<reference evidence="9 10" key="1">
    <citation type="submission" date="2020-02" db="EMBL/GenBank/DDBJ databases">
        <title>Out from the shadows clarifying the taxonomy of the family Cryomorphaceae and related taxa by utilizing the GTDB taxonomic framework.</title>
        <authorList>
            <person name="Bowman J.P."/>
        </authorList>
    </citation>
    <scope>NUCLEOTIDE SEQUENCE [LARGE SCALE GENOMIC DNA]</scope>
    <source>
        <strain evidence="9 10">QSSC 1-22</strain>
    </source>
</reference>
<dbReference type="RefSeq" id="WP_163286120.1">
    <property type="nucleotide sequence ID" value="NZ_JAAGVY010000031.1"/>
</dbReference>
<dbReference type="PANTHER" id="PTHR11958:SF63">
    <property type="entry name" value="AMINO ACID TRANSPORTER"/>
    <property type="match status" value="1"/>
</dbReference>
<dbReference type="Proteomes" id="UP000486602">
    <property type="component" value="Unassembled WGS sequence"/>
</dbReference>
<dbReference type="PROSITE" id="PS00714">
    <property type="entry name" value="NA_DICARBOXYL_SYMP_2"/>
    <property type="match status" value="1"/>
</dbReference>
<dbReference type="EMBL" id="JAAGVY010000031">
    <property type="protein sequence ID" value="NEN24727.1"/>
    <property type="molecule type" value="Genomic_DNA"/>
</dbReference>
<organism evidence="9 10">
    <name type="scientific">Cryomorpha ignava</name>
    <dbReference type="NCBI Taxonomy" id="101383"/>
    <lineage>
        <taxon>Bacteria</taxon>
        <taxon>Pseudomonadati</taxon>
        <taxon>Bacteroidota</taxon>
        <taxon>Flavobacteriia</taxon>
        <taxon>Flavobacteriales</taxon>
        <taxon>Cryomorphaceae</taxon>
        <taxon>Cryomorpha</taxon>
    </lineage>
</organism>
<proteinExistence type="predicted"/>
<gene>
    <name evidence="9" type="ORF">G3O08_14575</name>
</gene>
<evidence type="ECO:0000256" key="7">
    <source>
        <dbReference type="ARBA" id="ARBA00023180"/>
    </source>
</evidence>
<evidence type="ECO:0000256" key="8">
    <source>
        <dbReference type="SAM" id="Phobius"/>
    </source>
</evidence>
<dbReference type="InterPro" id="IPR050746">
    <property type="entry name" value="DAACS"/>
</dbReference>
<sequence length="468" mass="51154">MKKLALHWKIIIGLVLGIGWAFAASYLGWNDFTRNWINPFGVIFIRMLKFIAVPLVLFSIIAGIGDLKDMSKLGRMGAKTLAIYLVTTVMAISVGLLLVNVVKPGEFVDQDTRIKNRLSYEAWAMEEEVAIKDGQFFTGDPQYAEYLTEAQQAASDLSKDPNAKTKLETAKKAKDEGPLQFLVDMVPENIIFSIGDNSLMLQVIFFAIFFGICIALIPEENVSSLKSFIRGGNEVFLKMVDIVMRAAPFFVFALMAGVLSQMADTPAEVFEIFKGLGTYSLTVLAGLFFMIFIFYPLVAKAVVKPLTYREFFKRLSPAQFLAFSTSSSAATLPVTMECVEENMGVSRNITSFVLPIGATVNMDGTSLYQAVAVVFLAQLHGVDLDFAQQLTIVLTATLASIGSAAVPSAGLVMLIIVLQSVGLNPLCIAIIFPVDRILDMCRTVVNVTGDATVSTIIAKTEGELNYQK</sequence>